<keyword evidence="3" id="KW-0472">Membrane</keyword>
<name>A0A4W2EC76_BOBOX</name>
<feature type="region of interest" description="Disordered" evidence="2">
    <location>
        <begin position="14"/>
        <end position="175"/>
    </location>
</feature>
<dbReference type="GO" id="GO:0003824">
    <property type="term" value="F:catalytic activity"/>
    <property type="evidence" value="ECO:0007669"/>
    <property type="project" value="InterPro"/>
</dbReference>
<dbReference type="CDD" id="cd09146">
    <property type="entry name" value="PLDc_vPLD5_1"/>
    <property type="match status" value="1"/>
</dbReference>
<dbReference type="Ensembl" id="ENSBIXT00000047206.1">
    <property type="protein sequence ID" value="ENSBIXP00000036756.1"/>
    <property type="gene ID" value="ENSBIXG00000020241.1"/>
</dbReference>
<sequence length="710" mass="79568">MVLTSPGAVRFRVKNPRERDRALLRKGYGREIRRPAGRGGRGGGRTRSPRPPHCANLQARAAPPAALRPLPPHSARSRPGPIGAAGGRCAERQPWTAGARTPRLRLARGVPPAPSSSPPLPLLPLPPRPLHPALPALGSPALPAPGPRSLAPPSAPAGLPHAHPEPAARRQPSGHVRMEIRQHEWLSASPHEGFEQMRLKSRPKEPSPSLTRVGANFYSSVKQQDYSASVWLRRKDKLEHSQQKCIVIFALVCCFAILVALIFSAVDIMGEDEDGLSEKNCQNKCRIALVENIPEGLNYSENAPFHLSLFQGWMNLLSMAKKSVDIVSSHWDLNHSHPSACQGQRLFEKLLQLTSQSIEIKLVSDVTADSKVLEALKSKGAEVTYMNMTAYNKGRLQSSFWIVDKQHVYIGSAGLDWRSLGQMKELGVIFYNCSCLVLDLQRIFALYSSLKFKSRVPQTWSKRLYGVYDNEKKLQLQLNETKSQAFVSNSPKLFCPKNRSFDIDAIYSVIDDAKQYVYIAVMDYLPISSTSTKRTYWPDLDGKIREALVLRSVKVRLLISFWKETDPLTFNFISSLKAICTEIANCSLKVKFFDLERENACIRKEQRNHTFPRLNRNKYMVTDGAAYIGNFDWVGNDFTQNAGTGLVINQADVRNNTSIIKQLKDVFERDWYSPYARTLQPTKQPNCSSLFRLRLPSNKTAMYNASGKDP</sequence>
<dbReference type="InterPro" id="IPR001736">
    <property type="entry name" value="PLipase_D/transphosphatidylase"/>
</dbReference>
<comment type="similarity">
    <text evidence="1">Belongs to the phospholipase D family.</text>
</comment>
<dbReference type="SUPFAM" id="SSF56024">
    <property type="entry name" value="Phospholipase D/nuclease"/>
    <property type="match status" value="2"/>
</dbReference>
<keyword evidence="3" id="KW-1133">Transmembrane helix</keyword>
<reference evidence="5" key="2">
    <citation type="submission" date="2025-08" db="UniProtKB">
        <authorList>
            <consortium name="Ensembl"/>
        </authorList>
    </citation>
    <scope>IDENTIFICATION</scope>
</reference>
<dbReference type="PROSITE" id="PS50035">
    <property type="entry name" value="PLD"/>
    <property type="match status" value="1"/>
</dbReference>
<feature type="domain" description="PLD phosphodiesterase" evidence="4">
    <location>
        <begin position="392"/>
        <end position="419"/>
    </location>
</feature>
<evidence type="ECO:0000313" key="5">
    <source>
        <dbReference type="Ensembl" id="ENSBIXP00000036756.1"/>
    </source>
</evidence>
<evidence type="ECO:0000256" key="1">
    <source>
        <dbReference type="ARBA" id="ARBA00008664"/>
    </source>
</evidence>
<dbReference type="OMA" id="HEGTHNT"/>
<evidence type="ECO:0000313" key="6">
    <source>
        <dbReference type="Proteomes" id="UP000314981"/>
    </source>
</evidence>
<dbReference type="AlphaFoldDB" id="A0A4W2EC76"/>
<proteinExistence type="inferred from homology"/>
<dbReference type="InterPro" id="IPR032803">
    <property type="entry name" value="PLDc_3"/>
</dbReference>
<reference evidence="5 6" key="1">
    <citation type="submission" date="2018-11" db="EMBL/GenBank/DDBJ databases">
        <title>Haplotype-resolved cattle genomes.</title>
        <authorList>
            <person name="Low W.Y."/>
            <person name="Tearle R."/>
            <person name="Bickhart D.M."/>
            <person name="Rosen B.D."/>
            <person name="Koren S."/>
            <person name="Rhie A."/>
            <person name="Hiendleder S."/>
            <person name="Phillippy A.M."/>
            <person name="Smith T.P.L."/>
            <person name="Williams J.L."/>
        </authorList>
    </citation>
    <scope>NUCLEOTIDE SEQUENCE [LARGE SCALE GENOMIC DNA]</scope>
</reference>
<feature type="compositionally biased region" description="Low complexity" evidence="2">
    <location>
        <begin position="59"/>
        <end position="68"/>
    </location>
</feature>
<dbReference type="PANTHER" id="PTHR10185:SF9">
    <property type="entry name" value="INACTIVE PHOSPHOLIPASE D5"/>
    <property type="match status" value="1"/>
</dbReference>
<evidence type="ECO:0000256" key="2">
    <source>
        <dbReference type="SAM" id="MobiDB-lite"/>
    </source>
</evidence>
<keyword evidence="3" id="KW-0812">Transmembrane</keyword>
<reference evidence="5" key="3">
    <citation type="submission" date="2025-09" db="UniProtKB">
        <authorList>
            <consortium name="Ensembl"/>
        </authorList>
    </citation>
    <scope>IDENTIFICATION</scope>
</reference>
<dbReference type="PANTHER" id="PTHR10185">
    <property type="entry name" value="PHOSPHOLIPASE D - RELATED"/>
    <property type="match status" value="1"/>
</dbReference>
<dbReference type="Gene3D" id="3.30.870.10">
    <property type="entry name" value="Endonuclease Chain A"/>
    <property type="match status" value="2"/>
</dbReference>
<evidence type="ECO:0000259" key="4">
    <source>
        <dbReference type="PROSITE" id="PS50035"/>
    </source>
</evidence>
<feature type="compositionally biased region" description="Low complexity" evidence="2">
    <location>
        <begin position="133"/>
        <end position="161"/>
    </location>
</feature>
<dbReference type="CDD" id="cd09149">
    <property type="entry name" value="PLDc_vPLD5_2"/>
    <property type="match status" value="1"/>
</dbReference>
<dbReference type="STRING" id="30522.A0A4W2EC76"/>
<feature type="transmembrane region" description="Helical" evidence="3">
    <location>
        <begin position="245"/>
        <end position="266"/>
    </location>
</feature>
<dbReference type="SMART" id="SM00155">
    <property type="entry name" value="PLDc"/>
    <property type="match status" value="2"/>
</dbReference>
<organism evidence="5 6">
    <name type="scientific">Bos indicus x Bos taurus</name>
    <name type="common">Hybrid cattle</name>
    <dbReference type="NCBI Taxonomy" id="30522"/>
    <lineage>
        <taxon>Eukaryota</taxon>
        <taxon>Metazoa</taxon>
        <taxon>Chordata</taxon>
        <taxon>Craniata</taxon>
        <taxon>Vertebrata</taxon>
        <taxon>Euteleostomi</taxon>
        <taxon>Mammalia</taxon>
        <taxon>Eutheria</taxon>
        <taxon>Laurasiatheria</taxon>
        <taxon>Artiodactyla</taxon>
        <taxon>Ruminantia</taxon>
        <taxon>Pecora</taxon>
        <taxon>Bovidae</taxon>
        <taxon>Bovinae</taxon>
        <taxon>Bos</taxon>
    </lineage>
</organism>
<dbReference type="Pfam" id="PF13918">
    <property type="entry name" value="PLDc_3"/>
    <property type="match status" value="1"/>
</dbReference>
<evidence type="ECO:0000256" key="3">
    <source>
        <dbReference type="SAM" id="Phobius"/>
    </source>
</evidence>
<dbReference type="InterPro" id="IPR050874">
    <property type="entry name" value="Diverse_PLD-related"/>
</dbReference>
<accession>A0A4W2EC76</accession>
<dbReference type="Proteomes" id="UP000314981">
    <property type="component" value="Chromosome 16"/>
</dbReference>
<keyword evidence="6" id="KW-1185">Reference proteome</keyword>
<feature type="compositionally biased region" description="Pro residues" evidence="2">
    <location>
        <begin position="111"/>
        <end position="132"/>
    </location>
</feature>
<feature type="compositionally biased region" description="Basic and acidic residues" evidence="2">
    <location>
        <begin position="15"/>
        <end position="34"/>
    </location>
</feature>
<protein>
    <submittedName>
        <fullName evidence="5">Phospholipase D family member 5</fullName>
    </submittedName>
</protein>